<reference evidence="1" key="1">
    <citation type="submission" date="2023-10" db="EMBL/GenBank/DDBJ databases">
        <authorList>
            <person name="Rodriguez Cubillos JULIANA M."/>
            <person name="De Vega J."/>
        </authorList>
    </citation>
    <scope>NUCLEOTIDE SEQUENCE</scope>
</reference>
<keyword evidence="2" id="KW-1185">Reference proteome</keyword>
<comment type="caution">
    <text evidence="1">The sequence shown here is derived from an EMBL/GenBank/DDBJ whole genome shotgun (WGS) entry which is preliminary data.</text>
</comment>
<dbReference type="Proteomes" id="UP001177021">
    <property type="component" value="Unassembled WGS sequence"/>
</dbReference>
<evidence type="ECO:0000313" key="2">
    <source>
        <dbReference type="Proteomes" id="UP001177021"/>
    </source>
</evidence>
<sequence>MMAETAVVFGISSSTLPSLSLRRTTVSRSQTPTITRSFHADLPSFPYLTLSNSHSQLSVVSPDSKTTSFDLSAPDLDTTGGGGDIKGNGDDFGGGSNGGGGGDDSSKDEEGSDGGEKKEMGLSMSQKLTLGYAILVGAGGVMGFLKTGSQKSLLAGGLSSALLFYVFSELPGRPFLASSVGLGISATLLAVMGSRFKKSGKVFPAGVVSLVSLTMTGGYLHGIMRSLH</sequence>
<name>A0ACB0K1E0_TRIPR</name>
<evidence type="ECO:0000313" key="1">
    <source>
        <dbReference type="EMBL" id="CAJ2650071.1"/>
    </source>
</evidence>
<dbReference type="EMBL" id="CASHSV030000109">
    <property type="protein sequence ID" value="CAJ2650071.1"/>
    <property type="molecule type" value="Genomic_DNA"/>
</dbReference>
<proteinExistence type="predicted"/>
<gene>
    <name evidence="1" type="ORF">MILVUS5_LOCUS18000</name>
</gene>
<protein>
    <submittedName>
        <fullName evidence="1">Uncharacterized protein</fullName>
    </submittedName>
</protein>
<accession>A0ACB0K1E0</accession>
<organism evidence="1 2">
    <name type="scientific">Trifolium pratense</name>
    <name type="common">Red clover</name>
    <dbReference type="NCBI Taxonomy" id="57577"/>
    <lineage>
        <taxon>Eukaryota</taxon>
        <taxon>Viridiplantae</taxon>
        <taxon>Streptophyta</taxon>
        <taxon>Embryophyta</taxon>
        <taxon>Tracheophyta</taxon>
        <taxon>Spermatophyta</taxon>
        <taxon>Magnoliopsida</taxon>
        <taxon>eudicotyledons</taxon>
        <taxon>Gunneridae</taxon>
        <taxon>Pentapetalae</taxon>
        <taxon>rosids</taxon>
        <taxon>fabids</taxon>
        <taxon>Fabales</taxon>
        <taxon>Fabaceae</taxon>
        <taxon>Papilionoideae</taxon>
        <taxon>50 kb inversion clade</taxon>
        <taxon>NPAAA clade</taxon>
        <taxon>Hologalegina</taxon>
        <taxon>IRL clade</taxon>
        <taxon>Trifolieae</taxon>
        <taxon>Trifolium</taxon>
    </lineage>
</organism>